<reference evidence="2 3" key="1">
    <citation type="journal article" date="2018" name="Front. Microbiol.">
        <title>Prospects for Fungal Bioremediation of Acidic Radioactive Waste Sites: Characterization and Genome Sequence of Rhodotorula taiwanensis MD1149.</title>
        <authorList>
            <person name="Tkavc R."/>
            <person name="Matrosova V.Y."/>
            <person name="Grichenko O.E."/>
            <person name="Gostincar C."/>
            <person name="Volpe R.P."/>
            <person name="Klimenkova P."/>
            <person name="Gaidamakova E.K."/>
            <person name="Zhou C.E."/>
            <person name="Stewart B.J."/>
            <person name="Lyman M.G."/>
            <person name="Malfatti S.A."/>
            <person name="Rubinfeld B."/>
            <person name="Courtot M."/>
            <person name="Singh J."/>
            <person name="Dalgard C.L."/>
            <person name="Hamilton T."/>
            <person name="Frey K.G."/>
            <person name="Gunde-Cimerman N."/>
            <person name="Dugan L."/>
            <person name="Daly M.J."/>
        </authorList>
    </citation>
    <scope>NUCLEOTIDE SEQUENCE [LARGE SCALE GENOMIC DNA]</scope>
    <source>
        <strain evidence="2 3">MD1149</strain>
    </source>
</reference>
<proteinExistence type="predicted"/>
<evidence type="ECO:0008006" key="4">
    <source>
        <dbReference type="Google" id="ProtNLM"/>
    </source>
</evidence>
<sequence length="181" mass="20238">MAEDKLAEQEYALAHPPKKWVPGMRAFGYLALVASSFAVGTAAMGIASYFLQKYGNIFNVQRYPDMYTMHTINLALFNGIWTMIICLGAWALPLAFLAFLVFSATVMWAVIGGIFTVHVPFVKSGCSASSAKWARFVGQCKYYISLDALAWVCFALMLIWFVILVADIIVTKRKRHYLLGE</sequence>
<keyword evidence="3" id="KW-1185">Reference proteome</keyword>
<keyword evidence="1" id="KW-1133">Transmembrane helix</keyword>
<keyword evidence="1" id="KW-0472">Membrane</keyword>
<evidence type="ECO:0000313" key="3">
    <source>
        <dbReference type="Proteomes" id="UP000237144"/>
    </source>
</evidence>
<feature type="transmembrane region" description="Helical" evidence="1">
    <location>
        <begin position="142"/>
        <end position="170"/>
    </location>
</feature>
<dbReference type="EMBL" id="PJQD01000001">
    <property type="protein sequence ID" value="POY76873.1"/>
    <property type="molecule type" value="Genomic_DNA"/>
</dbReference>
<comment type="caution">
    <text evidence="2">The sequence shown here is derived from an EMBL/GenBank/DDBJ whole genome shotgun (WGS) entry which is preliminary data.</text>
</comment>
<organism evidence="2 3">
    <name type="scientific">Rhodotorula taiwanensis</name>
    <dbReference type="NCBI Taxonomy" id="741276"/>
    <lineage>
        <taxon>Eukaryota</taxon>
        <taxon>Fungi</taxon>
        <taxon>Dikarya</taxon>
        <taxon>Basidiomycota</taxon>
        <taxon>Pucciniomycotina</taxon>
        <taxon>Microbotryomycetes</taxon>
        <taxon>Sporidiobolales</taxon>
        <taxon>Sporidiobolaceae</taxon>
        <taxon>Rhodotorula</taxon>
    </lineage>
</organism>
<feature type="transmembrane region" description="Helical" evidence="1">
    <location>
        <begin position="98"/>
        <end position="121"/>
    </location>
</feature>
<accession>A0A2S5BJD0</accession>
<dbReference type="AlphaFoldDB" id="A0A2S5BJD0"/>
<name>A0A2S5BJD0_9BASI</name>
<dbReference type="OrthoDB" id="2558918at2759"/>
<dbReference type="Proteomes" id="UP000237144">
    <property type="component" value="Unassembled WGS sequence"/>
</dbReference>
<keyword evidence="1" id="KW-0812">Transmembrane</keyword>
<protein>
    <recommendedName>
        <fullName evidence="4">MARVEL domain-containing protein</fullName>
    </recommendedName>
</protein>
<evidence type="ECO:0000313" key="2">
    <source>
        <dbReference type="EMBL" id="POY76873.1"/>
    </source>
</evidence>
<gene>
    <name evidence="2" type="ORF">BMF94_0125</name>
</gene>
<feature type="transmembrane region" description="Helical" evidence="1">
    <location>
        <begin position="72"/>
        <end position="92"/>
    </location>
</feature>
<feature type="transmembrane region" description="Helical" evidence="1">
    <location>
        <begin position="26"/>
        <end position="51"/>
    </location>
</feature>
<evidence type="ECO:0000256" key="1">
    <source>
        <dbReference type="SAM" id="Phobius"/>
    </source>
</evidence>